<sequence length="140" mass="16634">MNDRPNDIKRIRPEIPKARVNDQMSDEERFQNITLRPVVKLQNPLLIEMFRNYISKRKNVFYNLSLEKRLDYVENAVNKDMKFRNSLKGMIIGQFTVEEYLIYIQNSSALNKRMANLIRERLVSQIQLFNNPSDILIKAS</sequence>
<evidence type="ECO:0000313" key="1">
    <source>
        <dbReference type="EMBL" id="MFC4690757.1"/>
    </source>
</evidence>
<dbReference type="RefSeq" id="WP_380034044.1">
    <property type="nucleotide sequence ID" value="NZ_JBHSHB010000016.1"/>
</dbReference>
<reference evidence="2" key="1">
    <citation type="journal article" date="2019" name="Int. J. Syst. Evol. Microbiol.">
        <title>The Global Catalogue of Microorganisms (GCM) 10K type strain sequencing project: providing services to taxonomists for standard genome sequencing and annotation.</title>
        <authorList>
            <consortium name="The Broad Institute Genomics Platform"/>
            <consortium name="The Broad Institute Genome Sequencing Center for Infectious Disease"/>
            <person name="Wu L."/>
            <person name="Ma J."/>
        </authorList>
    </citation>
    <scope>NUCLEOTIDE SEQUENCE [LARGE SCALE GENOMIC DNA]</scope>
    <source>
        <strain evidence="2">CGMCC 4.7427</strain>
    </source>
</reference>
<comment type="caution">
    <text evidence="1">The sequence shown here is derived from an EMBL/GenBank/DDBJ whole genome shotgun (WGS) entry which is preliminary data.</text>
</comment>
<protein>
    <submittedName>
        <fullName evidence="1">Glyoxalase</fullName>
    </submittedName>
</protein>
<dbReference type="Proteomes" id="UP001595878">
    <property type="component" value="Unassembled WGS sequence"/>
</dbReference>
<accession>A0ABV9LBN6</accession>
<evidence type="ECO:0000313" key="2">
    <source>
        <dbReference type="Proteomes" id="UP001595878"/>
    </source>
</evidence>
<organism evidence="1 2">
    <name type="scientific">Dokdonia genika</name>
    <dbReference type="NCBI Taxonomy" id="308113"/>
    <lineage>
        <taxon>Bacteria</taxon>
        <taxon>Pseudomonadati</taxon>
        <taxon>Bacteroidota</taxon>
        <taxon>Flavobacteriia</taxon>
        <taxon>Flavobacteriales</taxon>
        <taxon>Flavobacteriaceae</taxon>
        <taxon>Dokdonia</taxon>
    </lineage>
</organism>
<gene>
    <name evidence="1" type="ORF">ACFO5T_09995</name>
</gene>
<proteinExistence type="predicted"/>
<name>A0ABV9LBN6_9FLAO</name>
<keyword evidence="2" id="KW-1185">Reference proteome</keyword>
<dbReference type="EMBL" id="JBHSHB010000016">
    <property type="protein sequence ID" value="MFC4690757.1"/>
    <property type="molecule type" value="Genomic_DNA"/>
</dbReference>